<keyword evidence="3" id="KW-0472">Membrane</keyword>
<evidence type="ECO:0000256" key="2">
    <source>
        <dbReference type="SAM" id="MobiDB-lite"/>
    </source>
</evidence>
<dbReference type="EMBL" id="JAHWXI010000001">
    <property type="protein sequence ID" value="MDN4463106.1"/>
    <property type="molecule type" value="Genomic_DNA"/>
</dbReference>
<keyword evidence="6" id="KW-1185">Reference proteome</keyword>
<feature type="domain" description="Chitin-binding type-3" evidence="4">
    <location>
        <begin position="389"/>
        <end position="438"/>
    </location>
</feature>
<dbReference type="SUPFAM" id="SSF51055">
    <property type="entry name" value="Carbohydrate binding domain"/>
    <property type="match status" value="2"/>
</dbReference>
<dbReference type="GO" id="GO:0016787">
    <property type="term" value="F:hydrolase activity"/>
    <property type="evidence" value="ECO:0007669"/>
    <property type="project" value="UniProtKB-KW"/>
</dbReference>
<dbReference type="SMART" id="SM00495">
    <property type="entry name" value="ChtBD3"/>
    <property type="match status" value="2"/>
</dbReference>
<keyword evidence="3" id="KW-1133">Transmembrane helix</keyword>
<gene>
    <name evidence="5" type="ORF">KZC48_01630</name>
</gene>
<evidence type="ECO:0000256" key="3">
    <source>
        <dbReference type="SAM" id="Phobius"/>
    </source>
</evidence>
<dbReference type="Gene3D" id="2.10.10.20">
    <property type="entry name" value="Carbohydrate-binding module superfamily 5/12"/>
    <property type="match status" value="2"/>
</dbReference>
<dbReference type="PANTHER" id="PTHR42976">
    <property type="entry name" value="BIFUNCTIONAL CHITINASE/LYSOZYME-RELATED"/>
    <property type="match status" value="1"/>
</dbReference>
<accession>A0ABT8FP53</accession>
<dbReference type="InterPro" id="IPR036573">
    <property type="entry name" value="CBM_sf_5/12"/>
</dbReference>
<feature type="transmembrane region" description="Helical" evidence="3">
    <location>
        <begin position="21"/>
        <end position="40"/>
    </location>
</feature>
<dbReference type="InterPro" id="IPR003610">
    <property type="entry name" value="CBM5/12"/>
</dbReference>
<dbReference type="Proteomes" id="UP001172731">
    <property type="component" value="Unassembled WGS sequence"/>
</dbReference>
<feature type="region of interest" description="Disordered" evidence="2">
    <location>
        <begin position="489"/>
        <end position="524"/>
    </location>
</feature>
<name>A0ABT8FP53_9MICO</name>
<dbReference type="Pfam" id="PF02839">
    <property type="entry name" value="CBM_5_12"/>
    <property type="match status" value="1"/>
</dbReference>
<evidence type="ECO:0000313" key="5">
    <source>
        <dbReference type="EMBL" id="MDN4463106.1"/>
    </source>
</evidence>
<comment type="caution">
    <text evidence="5">The sequence shown here is derived from an EMBL/GenBank/DDBJ whole genome shotgun (WGS) entry which is preliminary data.</text>
</comment>
<evidence type="ECO:0000256" key="1">
    <source>
        <dbReference type="ARBA" id="ARBA00022801"/>
    </source>
</evidence>
<reference evidence="5" key="1">
    <citation type="submission" date="2021-06" db="EMBL/GenBank/DDBJ databases">
        <title>Genome-based taxonomic framework of Microbacterium strains isolated from marine environment, the description of four new species and reclassification of four preexisting species.</title>
        <authorList>
            <person name="Lee S.D."/>
            <person name="Kim S.-M."/>
            <person name="Byeon Y.-S."/>
            <person name="Yang H.L."/>
            <person name="Kim I.S."/>
        </authorList>
    </citation>
    <scope>NUCLEOTIDE SEQUENCE</scope>
    <source>
        <strain evidence="5">KACC 20510</strain>
    </source>
</reference>
<feature type="domain" description="Chitin-binding type-3" evidence="4">
    <location>
        <begin position="458"/>
        <end position="506"/>
    </location>
</feature>
<dbReference type="PANTHER" id="PTHR42976:SF1">
    <property type="entry name" value="GH18 DOMAIN-CONTAINING PROTEIN-RELATED"/>
    <property type="match status" value="1"/>
</dbReference>
<feature type="compositionally biased region" description="Pro residues" evidence="2">
    <location>
        <begin position="511"/>
        <end position="524"/>
    </location>
</feature>
<dbReference type="RefSeq" id="WP_301132104.1">
    <property type="nucleotide sequence ID" value="NZ_BAAAUQ010000002.1"/>
</dbReference>
<keyword evidence="1 5" id="KW-0378">Hydrolase</keyword>
<evidence type="ECO:0000313" key="6">
    <source>
        <dbReference type="Proteomes" id="UP001172731"/>
    </source>
</evidence>
<proteinExistence type="predicted"/>
<protein>
    <submittedName>
        <fullName evidence="5">Glycosyl hydrolase family 18</fullName>
    </submittedName>
</protein>
<dbReference type="CDD" id="cd06543">
    <property type="entry name" value="GH18_PF-ChiA-like"/>
    <property type="match status" value="1"/>
</dbReference>
<dbReference type="InterPro" id="IPR017853">
    <property type="entry name" value="GH"/>
</dbReference>
<dbReference type="SUPFAM" id="SSF51445">
    <property type="entry name" value="(Trans)glycosidases"/>
    <property type="match status" value="1"/>
</dbReference>
<dbReference type="InterPro" id="IPR052750">
    <property type="entry name" value="GH18_Chitinase"/>
</dbReference>
<dbReference type="CDD" id="cd12215">
    <property type="entry name" value="ChiC_BD"/>
    <property type="match status" value="2"/>
</dbReference>
<sequence>MRVATRGRHAGKRLSPWRVGTAVAVVAAIVAAPFVVGAVLGRQAAAEATVAGPRWFGGYFDVPAAAVSDTPTVGEDAAIVLAFVVAEAEDVCEPSWGTFYSLDEAERELDLDRRVARLRQGGADVVVSFGGAINTELASACETSGEVAAAYRDVIDRYGVGTIDLDLEYANLSDEAAGFRRAAAVAQLQRERERAGETLEVWLTLPVAMDGLTDEGLTVVRQMLASGVDLTGVNVMTMNYNTDLGDRSMGEIAIDAVTATRGQLTTLYDRMDVDLPPEGAWAILGVTPMIGQNDIAGEVFTLRDAELLHDFASDNALGRMSMWSLNRDRTCGPNYPNVQIVSDSCSGIDQQGESFAAILSEGFDGMPAAPAAPTSAPTPVPDDPETSPYPIWSPDTAYSTGVRVVWHGNVYSAKWWTLGDAEPDDPTLEGDETPWTLVGPVMANDAPYAPPTVPDGTYPAWKPETVYTAGDRVQLEGTPYVAKWWTQGDDPALGLTDHDRSPWRVLTPTPTATPAPTPTSTPAS</sequence>
<dbReference type="Gene3D" id="3.20.20.80">
    <property type="entry name" value="Glycosidases"/>
    <property type="match status" value="1"/>
</dbReference>
<organism evidence="5 6">
    <name type="scientific">Microbacterium aurantiacum</name>
    <dbReference type="NCBI Taxonomy" id="162393"/>
    <lineage>
        <taxon>Bacteria</taxon>
        <taxon>Bacillati</taxon>
        <taxon>Actinomycetota</taxon>
        <taxon>Actinomycetes</taxon>
        <taxon>Micrococcales</taxon>
        <taxon>Microbacteriaceae</taxon>
        <taxon>Microbacterium</taxon>
    </lineage>
</organism>
<evidence type="ECO:0000259" key="4">
    <source>
        <dbReference type="SMART" id="SM00495"/>
    </source>
</evidence>
<keyword evidence="3" id="KW-0812">Transmembrane</keyword>